<dbReference type="InterPro" id="IPR036412">
    <property type="entry name" value="HAD-like_sf"/>
</dbReference>
<name>A0AAP4C0K4_9CORY</name>
<dbReference type="EMBL" id="JASNVU010000012">
    <property type="protein sequence ID" value="MDK4335642.1"/>
    <property type="molecule type" value="Genomic_DNA"/>
</dbReference>
<organism evidence="1 2">
    <name type="scientific">Corynebacterium accolens</name>
    <dbReference type="NCBI Taxonomy" id="38284"/>
    <lineage>
        <taxon>Bacteria</taxon>
        <taxon>Bacillati</taxon>
        <taxon>Actinomycetota</taxon>
        <taxon>Actinomycetes</taxon>
        <taxon>Mycobacteriales</taxon>
        <taxon>Corynebacteriaceae</taxon>
        <taxon>Corynebacterium</taxon>
    </lineage>
</organism>
<dbReference type="Gene3D" id="3.40.50.1000">
    <property type="entry name" value="HAD superfamily/HAD-like"/>
    <property type="match status" value="1"/>
</dbReference>
<dbReference type="AlphaFoldDB" id="A0AAP4C0K4"/>
<dbReference type="PANTHER" id="PTHR43611">
    <property type="entry name" value="ALPHA-D-GLUCOSE 1-PHOSPHATE PHOSPHATASE"/>
    <property type="match status" value="1"/>
</dbReference>
<accession>A0AAP4C0K4</accession>
<comment type="caution">
    <text evidence="1">The sequence shown here is derived from an EMBL/GenBank/DDBJ whole genome shotgun (WGS) entry which is preliminary data.</text>
</comment>
<dbReference type="InterPro" id="IPR023198">
    <property type="entry name" value="PGP-like_dom2"/>
</dbReference>
<evidence type="ECO:0000313" key="2">
    <source>
        <dbReference type="Proteomes" id="UP001230317"/>
    </source>
</evidence>
<dbReference type="Gene3D" id="1.10.150.240">
    <property type="entry name" value="Putative phosphatase, domain 2"/>
    <property type="match status" value="1"/>
</dbReference>
<dbReference type="GO" id="GO:0016787">
    <property type="term" value="F:hydrolase activity"/>
    <property type="evidence" value="ECO:0007669"/>
    <property type="project" value="UniProtKB-KW"/>
</dbReference>
<dbReference type="PANTHER" id="PTHR43611:SF3">
    <property type="entry name" value="FLAVIN MONONUCLEOTIDE HYDROLASE 1, CHLOROPLATIC"/>
    <property type="match status" value="1"/>
</dbReference>
<dbReference type="InterPro" id="IPR023214">
    <property type="entry name" value="HAD_sf"/>
</dbReference>
<dbReference type="NCBIfam" id="TIGR01509">
    <property type="entry name" value="HAD-SF-IA-v3"/>
    <property type="match status" value="1"/>
</dbReference>
<evidence type="ECO:0000313" key="1">
    <source>
        <dbReference type="EMBL" id="MDK4335642.1"/>
    </source>
</evidence>
<protein>
    <submittedName>
        <fullName evidence="1">HAD-IA family hydrolase</fullName>
    </submittedName>
</protein>
<dbReference type="RefSeq" id="WP_284636895.1">
    <property type="nucleotide sequence ID" value="NZ_JASNUS010000021.1"/>
</dbReference>
<proteinExistence type="predicted"/>
<reference evidence="1" key="1">
    <citation type="submission" date="2023-05" db="EMBL/GenBank/DDBJ databases">
        <title>Metabolic capabilities are highly conserved among human nasal-associated Corynebacterium species in pangenomic analyses.</title>
        <authorList>
            <person name="Tran T.H."/>
            <person name="Roberts A.Q."/>
            <person name="Escapa I.F."/>
            <person name="Gao W."/>
            <person name="Conlan S."/>
            <person name="Kong H."/>
            <person name="Segre J.A."/>
            <person name="Kelly M.S."/>
            <person name="Lemon K.P."/>
        </authorList>
    </citation>
    <scope>NUCLEOTIDE SEQUENCE</scope>
    <source>
        <strain evidence="1">KPL2618</strain>
    </source>
</reference>
<dbReference type="Proteomes" id="UP001230317">
    <property type="component" value="Unassembled WGS sequence"/>
</dbReference>
<keyword evidence="1" id="KW-0378">Hydrolase</keyword>
<dbReference type="Pfam" id="PF00702">
    <property type="entry name" value="Hydrolase"/>
    <property type="match status" value="1"/>
</dbReference>
<gene>
    <name evidence="1" type="ORF">QPX58_09505</name>
</gene>
<dbReference type="InterPro" id="IPR006439">
    <property type="entry name" value="HAD-SF_hydro_IA"/>
</dbReference>
<sequence>MPKLLFDLYGVLLRPATPEAHVELERFLAPANPEAFWEAYNYFRPDYDAGIFSDSHYWNEIAARAGMEPIDCAGAVACENQYLLEADPEMVALVKGLIGEGFSVGILSNIPTTLAEQVRAQHPWLAECAAVTLSCDIGVAKPHPEAYRVAVDALAAQPKDTHFFDDRIDYIEGATYCGLQSHLFTGIDSAREVLRGLE</sequence>
<dbReference type="SUPFAM" id="SSF56784">
    <property type="entry name" value="HAD-like"/>
    <property type="match status" value="1"/>
</dbReference>